<evidence type="ECO:0000256" key="1">
    <source>
        <dbReference type="SAM" id="MobiDB-lite"/>
    </source>
</evidence>
<keyword evidence="2" id="KW-0472">Membrane</keyword>
<name>A0A6C0HXD8_9ZZZZ</name>
<feature type="transmembrane region" description="Helical" evidence="2">
    <location>
        <begin position="7"/>
        <end position="29"/>
    </location>
</feature>
<organism evidence="3">
    <name type="scientific">viral metagenome</name>
    <dbReference type="NCBI Taxonomy" id="1070528"/>
    <lineage>
        <taxon>unclassified sequences</taxon>
        <taxon>metagenomes</taxon>
        <taxon>organismal metagenomes</taxon>
    </lineage>
</organism>
<keyword evidence="2" id="KW-0812">Transmembrane</keyword>
<accession>A0A6C0HXD8</accession>
<evidence type="ECO:0000256" key="2">
    <source>
        <dbReference type="SAM" id="Phobius"/>
    </source>
</evidence>
<protein>
    <submittedName>
        <fullName evidence="3">Uncharacterized protein</fullName>
    </submittedName>
</protein>
<evidence type="ECO:0000313" key="3">
    <source>
        <dbReference type="EMBL" id="QHT84877.1"/>
    </source>
</evidence>
<proteinExistence type="predicted"/>
<feature type="compositionally biased region" description="Basic residues" evidence="1">
    <location>
        <begin position="57"/>
        <end position="78"/>
    </location>
</feature>
<sequence length="78" mass="8538">MSLPIETIAWIVAGSVAVIGIGAAGIGLSKNKIKKEADKMNKRASDILDSLEGLARGKGKKRRNKTRRRHNKNKSKKQ</sequence>
<dbReference type="AlphaFoldDB" id="A0A6C0HXD8"/>
<feature type="region of interest" description="Disordered" evidence="1">
    <location>
        <begin position="51"/>
        <end position="78"/>
    </location>
</feature>
<reference evidence="3" key="1">
    <citation type="journal article" date="2020" name="Nature">
        <title>Giant virus diversity and host interactions through global metagenomics.</title>
        <authorList>
            <person name="Schulz F."/>
            <person name="Roux S."/>
            <person name="Paez-Espino D."/>
            <person name="Jungbluth S."/>
            <person name="Walsh D.A."/>
            <person name="Denef V.J."/>
            <person name="McMahon K.D."/>
            <person name="Konstantinidis K.T."/>
            <person name="Eloe-Fadrosh E.A."/>
            <person name="Kyrpides N.C."/>
            <person name="Woyke T."/>
        </authorList>
    </citation>
    <scope>NUCLEOTIDE SEQUENCE</scope>
    <source>
        <strain evidence="3">GVMAG-M-3300023184-178</strain>
    </source>
</reference>
<dbReference type="EMBL" id="MN740028">
    <property type="protein sequence ID" value="QHT84877.1"/>
    <property type="molecule type" value="Genomic_DNA"/>
</dbReference>
<keyword evidence="2" id="KW-1133">Transmembrane helix</keyword>